<evidence type="ECO:0000313" key="2">
    <source>
        <dbReference type="EMBL" id="MFC4359160.1"/>
    </source>
</evidence>
<feature type="transmembrane region" description="Helical" evidence="1">
    <location>
        <begin position="16"/>
        <end position="34"/>
    </location>
</feature>
<sequence length="220" mass="23871">MRLRDHLGVSARRQEQASHAMQVVLVGIFFVGLYDLNGGVVVNAGVALGITYLPALLERDYQIPMDAGLTLWITSAVFLHALGTVGLPGMEDSFYQSVWWWDHLTHALSASVVAAVGYTTARAIDEHTDAIHLPGRFMFVFILLFVLAFGVFWEVIEFAVSLAAAALGADSVLTQYGLDDTLLDLVFNTLGGVVVALWGTAHLSDVVGAVTDRLAERRPE</sequence>
<proteinExistence type="predicted"/>
<evidence type="ECO:0000256" key="1">
    <source>
        <dbReference type="SAM" id="Phobius"/>
    </source>
</evidence>
<keyword evidence="1" id="KW-1133">Transmembrane helix</keyword>
<keyword evidence="3" id="KW-1185">Reference proteome</keyword>
<organism evidence="2 3">
    <name type="scientific">Halobium salinum</name>
    <dbReference type="NCBI Taxonomy" id="1364940"/>
    <lineage>
        <taxon>Archaea</taxon>
        <taxon>Methanobacteriati</taxon>
        <taxon>Methanobacteriota</taxon>
        <taxon>Stenosarchaea group</taxon>
        <taxon>Halobacteria</taxon>
        <taxon>Halobacteriales</taxon>
        <taxon>Haloferacaceae</taxon>
        <taxon>Halobium</taxon>
    </lineage>
</organism>
<dbReference type="InterPro" id="IPR014509">
    <property type="entry name" value="YjdF-like"/>
</dbReference>
<dbReference type="Pfam" id="PF09997">
    <property type="entry name" value="DUF2238"/>
    <property type="match status" value="1"/>
</dbReference>
<reference evidence="2 3" key="1">
    <citation type="journal article" date="2019" name="Int. J. Syst. Evol. Microbiol.">
        <title>The Global Catalogue of Microorganisms (GCM) 10K type strain sequencing project: providing services to taxonomists for standard genome sequencing and annotation.</title>
        <authorList>
            <consortium name="The Broad Institute Genomics Platform"/>
            <consortium name="The Broad Institute Genome Sequencing Center for Infectious Disease"/>
            <person name="Wu L."/>
            <person name="Ma J."/>
        </authorList>
    </citation>
    <scope>NUCLEOTIDE SEQUENCE [LARGE SCALE GENOMIC DNA]</scope>
    <source>
        <strain evidence="2 3">CGMCC 1.12553</strain>
    </source>
</reference>
<dbReference type="RefSeq" id="WP_267622958.1">
    <property type="nucleotide sequence ID" value="NZ_JAODIW010000006.1"/>
</dbReference>
<dbReference type="Proteomes" id="UP001595921">
    <property type="component" value="Unassembled WGS sequence"/>
</dbReference>
<feature type="transmembrane region" description="Helical" evidence="1">
    <location>
        <begin position="137"/>
        <end position="165"/>
    </location>
</feature>
<evidence type="ECO:0000313" key="3">
    <source>
        <dbReference type="Proteomes" id="UP001595921"/>
    </source>
</evidence>
<feature type="transmembrane region" description="Helical" evidence="1">
    <location>
        <begin position="107"/>
        <end position="125"/>
    </location>
</feature>
<feature type="transmembrane region" description="Helical" evidence="1">
    <location>
        <begin position="185"/>
        <end position="210"/>
    </location>
</feature>
<protein>
    <recommendedName>
        <fullName evidence="4">DUF2238 domain-containing protein</fullName>
    </recommendedName>
</protein>
<keyword evidence="1" id="KW-0812">Transmembrane</keyword>
<keyword evidence="1" id="KW-0472">Membrane</keyword>
<accession>A0ABD5PE04</accession>
<feature type="transmembrane region" description="Helical" evidence="1">
    <location>
        <begin position="40"/>
        <end position="57"/>
    </location>
</feature>
<feature type="transmembrane region" description="Helical" evidence="1">
    <location>
        <begin position="69"/>
        <end position="87"/>
    </location>
</feature>
<name>A0ABD5PE04_9EURY</name>
<dbReference type="EMBL" id="JBHSDS010000008">
    <property type="protein sequence ID" value="MFC4359160.1"/>
    <property type="molecule type" value="Genomic_DNA"/>
</dbReference>
<gene>
    <name evidence="2" type="ORF">ACFO0N_14530</name>
</gene>
<comment type="caution">
    <text evidence="2">The sequence shown here is derived from an EMBL/GenBank/DDBJ whole genome shotgun (WGS) entry which is preliminary data.</text>
</comment>
<dbReference type="AlphaFoldDB" id="A0ABD5PE04"/>
<evidence type="ECO:0008006" key="4">
    <source>
        <dbReference type="Google" id="ProtNLM"/>
    </source>
</evidence>